<feature type="transmembrane region" description="Helical" evidence="7">
    <location>
        <begin position="530"/>
        <end position="549"/>
    </location>
</feature>
<comment type="subcellular location">
    <subcellularLocation>
        <location evidence="1">Membrane</location>
        <topology evidence="1">Multi-pass membrane protein</topology>
    </subcellularLocation>
</comment>
<comment type="caution">
    <text evidence="9">The sequence shown here is derived from an EMBL/GenBank/DDBJ whole genome shotgun (WGS) entry which is preliminary data.</text>
</comment>
<evidence type="ECO:0000259" key="8">
    <source>
        <dbReference type="Pfam" id="PF01694"/>
    </source>
</evidence>
<dbReference type="Proteomes" id="UP000221165">
    <property type="component" value="Unassembled WGS sequence"/>
</dbReference>
<evidence type="ECO:0000256" key="6">
    <source>
        <dbReference type="ARBA" id="ARBA00023136"/>
    </source>
</evidence>
<keyword evidence="9" id="KW-0645">Protease</keyword>
<feature type="domain" description="Peptidase S54 rhomboid" evidence="8">
    <location>
        <begin position="394"/>
        <end position="550"/>
    </location>
</feature>
<dbReference type="GO" id="GO:0016020">
    <property type="term" value="C:membrane"/>
    <property type="evidence" value="ECO:0007669"/>
    <property type="project" value="UniProtKB-SubCell"/>
</dbReference>
<gene>
    <name evidence="9" type="ORF">CSUI_003586</name>
</gene>
<dbReference type="RefSeq" id="XP_067924242.1">
    <property type="nucleotide sequence ID" value="XM_068063782.1"/>
</dbReference>
<dbReference type="VEuPathDB" id="ToxoDB:CSUI_003586"/>
<sequence>MAQVHGQSCRSVAPAAVLVTLAMPGPKRVPLDSFWVPSRLRFPSRLTHLPVHQTSGLASRLPATGPASDPSLYLVSRCFSQFLSLSPNPPCVPFSSLARAFLTPAQPPVDTVFSPLRRYISFRSELPPCRARQARRQVGAHEWHGRSCPLLSCPVQSYPSSSVAGPPSVPSGAIACLPSSHAVSFSSCFSASLRNQASPPLAFSSSFSVQKINYSSASQFPASPGRVQRGAASSFSLTPSGFPNVRPSWRAVPKSSRCPTFAALSPSRQAYRRASACTATLSSSSRSVSSPTSGCRRSVHSRHRYKCEGDGESHKTASSSLSLRASSVVFLVLGSLLLVDLLSSQLYGQRKLLALFIVANGAVFAAWQLATGGGRLQSFLFRNFVLSLEGLRHGRLYTFLTACLSHRNAMHLVLNLFFIQQLFGLLSSDLTDRDFVSLFGLSSFLGGVGHFLASRSPVLGASAFAYSLLWVEATRNSRELFRILPIPFLPVTALQFAQLGLLTELTMALLSRPHMVARFPSSRLLQFAQGISWTGHLGGLTAGCLYSWYQRRIERDGSWKSFLELTRRYGVSDW</sequence>
<dbReference type="Pfam" id="PF01694">
    <property type="entry name" value="Rhomboid"/>
    <property type="match status" value="1"/>
</dbReference>
<evidence type="ECO:0000256" key="2">
    <source>
        <dbReference type="ARBA" id="ARBA00009045"/>
    </source>
</evidence>
<evidence type="ECO:0000313" key="10">
    <source>
        <dbReference type="Proteomes" id="UP000221165"/>
    </source>
</evidence>
<accession>A0A2C6L4A9</accession>
<feature type="transmembrane region" description="Helical" evidence="7">
    <location>
        <begin position="321"/>
        <end position="340"/>
    </location>
</feature>
<organism evidence="9 10">
    <name type="scientific">Cystoisospora suis</name>
    <dbReference type="NCBI Taxonomy" id="483139"/>
    <lineage>
        <taxon>Eukaryota</taxon>
        <taxon>Sar</taxon>
        <taxon>Alveolata</taxon>
        <taxon>Apicomplexa</taxon>
        <taxon>Conoidasida</taxon>
        <taxon>Coccidia</taxon>
        <taxon>Eucoccidiorida</taxon>
        <taxon>Eimeriorina</taxon>
        <taxon>Sarcocystidae</taxon>
        <taxon>Cystoisospora</taxon>
    </lineage>
</organism>
<dbReference type="GO" id="GO:0004252">
    <property type="term" value="F:serine-type endopeptidase activity"/>
    <property type="evidence" value="ECO:0007669"/>
    <property type="project" value="InterPro"/>
</dbReference>
<dbReference type="OrthoDB" id="332283at2759"/>
<protein>
    <submittedName>
        <fullName evidence="9">Rhomboid protease rom6</fullName>
    </submittedName>
</protein>
<keyword evidence="5 7" id="KW-1133">Transmembrane helix</keyword>
<feature type="transmembrane region" description="Helical" evidence="7">
    <location>
        <begin position="458"/>
        <end position="474"/>
    </location>
</feature>
<name>A0A2C6L4A9_9APIC</name>
<dbReference type="AlphaFoldDB" id="A0A2C6L4A9"/>
<dbReference type="GeneID" id="94426993"/>
<comment type="similarity">
    <text evidence="2">Belongs to the peptidase S54 family.</text>
</comment>
<dbReference type="EMBL" id="MIGC01001627">
    <property type="protein sequence ID" value="PHJ22565.1"/>
    <property type="molecule type" value="Genomic_DNA"/>
</dbReference>
<dbReference type="Gene3D" id="1.20.1540.10">
    <property type="entry name" value="Rhomboid-like"/>
    <property type="match status" value="1"/>
</dbReference>
<dbReference type="InterPro" id="IPR050925">
    <property type="entry name" value="Rhomboid_protease_S54"/>
</dbReference>
<reference evidence="9 10" key="1">
    <citation type="journal article" date="2017" name="Int. J. Parasitol.">
        <title>The genome of the protozoan parasite Cystoisospora suis and a reverse vaccinology approach to identify vaccine candidates.</title>
        <authorList>
            <person name="Palmieri N."/>
            <person name="Shrestha A."/>
            <person name="Ruttkowski B."/>
            <person name="Beck T."/>
            <person name="Vogl C."/>
            <person name="Tomley F."/>
            <person name="Blake D.P."/>
            <person name="Joachim A."/>
        </authorList>
    </citation>
    <scope>NUCLEOTIDE SEQUENCE [LARGE SCALE GENOMIC DNA]</scope>
    <source>
        <strain evidence="9 10">Wien I</strain>
    </source>
</reference>
<keyword evidence="10" id="KW-1185">Reference proteome</keyword>
<dbReference type="SUPFAM" id="SSF144091">
    <property type="entry name" value="Rhomboid-like"/>
    <property type="match status" value="1"/>
</dbReference>
<evidence type="ECO:0000256" key="7">
    <source>
        <dbReference type="SAM" id="Phobius"/>
    </source>
</evidence>
<keyword evidence="3 7" id="KW-0812">Transmembrane</keyword>
<dbReference type="InterPro" id="IPR035952">
    <property type="entry name" value="Rhomboid-like_sf"/>
</dbReference>
<dbReference type="PANTHER" id="PTHR43731:SF14">
    <property type="entry name" value="PRESENILIN-ASSOCIATED RHOMBOID-LIKE PROTEIN, MITOCHONDRIAL"/>
    <property type="match status" value="1"/>
</dbReference>
<proteinExistence type="inferred from homology"/>
<evidence type="ECO:0000256" key="5">
    <source>
        <dbReference type="ARBA" id="ARBA00022989"/>
    </source>
</evidence>
<evidence type="ECO:0000256" key="4">
    <source>
        <dbReference type="ARBA" id="ARBA00022801"/>
    </source>
</evidence>
<evidence type="ECO:0000313" key="9">
    <source>
        <dbReference type="EMBL" id="PHJ22565.1"/>
    </source>
</evidence>
<evidence type="ECO:0000256" key="3">
    <source>
        <dbReference type="ARBA" id="ARBA00022692"/>
    </source>
</evidence>
<dbReference type="GO" id="GO:0006508">
    <property type="term" value="P:proteolysis"/>
    <property type="evidence" value="ECO:0007669"/>
    <property type="project" value="UniProtKB-KW"/>
</dbReference>
<dbReference type="PANTHER" id="PTHR43731">
    <property type="entry name" value="RHOMBOID PROTEASE"/>
    <property type="match status" value="1"/>
</dbReference>
<evidence type="ECO:0000256" key="1">
    <source>
        <dbReference type="ARBA" id="ARBA00004141"/>
    </source>
</evidence>
<feature type="transmembrane region" description="Helical" evidence="7">
    <location>
        <begin position="352"/>
        <end position="370"/>
    </location>
</feature>
<feature type="transmembrane region" description="Helical" evidence="7">
    <location>
        <begin position="486"/>
        <end position="510"/>
    </location>
</feature>
<keyword evidence="4" id="KW-0378">Hydrolase</keyword>
<keyword evidence="6 7" id="KW-0472">Membrane</keyword>
<dbReference type="InterPro" id="IPR022764">
    <property type="entry name" value="Peptidase_S54_rhomboid_dom"/>
</dbReference>